<dbReference type="AlphaFoldDB" id="A0A6S7HL71"/>
<keyword evidence="4" id="KW-1185">Reference proteome</keyword>
<evidence type="ECO:0000313" key="4">
    <source>
        <dbReference type="Proteomes" id="UP001152795"/>
    </source>
</evidence>
<evidence type="ECO:0000256" key="1">
    <source>
        <dbReference type="SAM" id="Coils"/>
    </source>
</evidence>
<name>A0A6S7HL71_PARCT</name>
<accession>A0A6S7HL71</accession>
<comment type="caution">
    <text evidence="3">The sequence shown here is derived from an EMBL/GenBank/DDBJ whole genome shotgun (WGS) entry which is preliminary data.</text>
</comment>
<evidence type="ECO:0000313" key="3">
    <source>
        <dbReference type="EMBL" id="CAB3995447.1"/>
    </source>
</evidence>
<keyword evidence="1" id="KW-0175">Coiled coil</keyword>
<gene>
    <name evidence="3" type="ORF">PACLA_8A014496</name>
</gene>
<organism evidence="3 4">
    <name type="scientific">Paramuricea clavata</name>
    <name type="common">Red gorgonian</name>
    <name type="synonym">Violescent sea-whip</name>
    <dbReference type="NCBI Taxonomy" id="317549"/>
    <lineage>
        <taxon>Eukaryota</taxon>
        <taxon>Metazoa</taxon>
        <taxon>Cnidaria</taxon>
        <taxon>Anthozoa</taxon>
        <taxon>Octocorallia</taxon>
        <taxon>Malacalcyonacea</taxon>
        <taxon>Plexauridae</taxon>
        <taxon>Paramuricea</taxon>
    </lineage>
</organism>
<dbReference type="EMBL" id="CACRXK020002667">
    <property type="protein sequence ID" value="CAB3995447.1"/>
    <property type="molecule type" value="Genomic_DNA"/>
</dbReference>
<feature type="coiled-coil region" evidence="1">
    <location>
        <begin position="65"/>
        <end position="106"/>
    </location>
</feature>
<sequence length="332" mass="37636">MSTEKNMANEVYTAVLVTAGVVGVSMVSKKVLKEPFGTPENIKGFVKLALSDGFKEETKRHDLAMEKLAGEKEKYLEKLQARQDKLDELRNELADANKDIKSTNQSLELLRGVQELAGKTKPREPQLSDCYTPSPEMEEYMVMDWLLEVSVDEIVMVGKNAESMQELEKLVMKYVHRRIIRRQRPEHHCRECKSKKLIVLNGADTCTECGTSGMRNLSSYISYNHNKNDYLKKKSIESETMAGESGTTFDLKKNQHTNSIVGGVRPDEKNIFSTNSIKSGTMTGKQTMRRRAEDTEFIPLKGYAMRPQPKRPTREPPRDTGGSRTMETDTKT</sequence>
<evidence type="ECO:0000256" key="2">
    <source>
        <dbReference type="SAM" id="MobiDB-lite"/>
    </source>
</evidence>
<protein>
    <submittedName>
        <fullName evidence="3">Uncharacterized protein</fullName>
    </submittedName>
</protein>
<proteinExistence type="predicted"/>
<dbReference type="Proteomes" id="UP001152795">
    <property type="component" value="Unassembled WGS sequence"/>
</dbReference>
<feature type="region of interest" description="Disordered" evidence="2">
    <location>
        <begin position="295"/>
        <end position="332"/>
    </location>
</feature>
<reference evidence="3" key="1">
    <citation type="submission" date="2020-04" db="EMBL/GenBank/DDBJ databases">
        <authorList>
            <person name="Alioto T."/>
            <person name="Alioto T."/>
            <person name="Gomez Garrido J."/>
        </authorList>
    </citation>
    <scope>NUCLEOTIDE SEQUENCE</scope>
    <source>
        <strain evidence="3">A484AB</strain>
    </source>
</reference>